<evidence type="ECO:0000313" key="4">
    <source>
        <dbReference type="Proteomes" id="UP000000637"/>
    </source>
</evidence>
<dbReference type="Gene3D" id="3.90.1210.10">
    <property type="entry name" value="Antifreeze-like/N-acetylneuraminic acid synthase C-terminal domain"/>
    <property type="match status" value="1"/>
</dbReference>
<evidence type="ECO:0000313" key="3">
    <source>
        <dbReference type="EMBL" id="ABM10357.1"/>
    </source>
</evidence>
<dbReference type="Pfam" id="PF08666">
    <property type="entry name" value="SAF"/>
    <property type="match status" value="1"/>
</dbReference>
<protein>
    <recommendedName>
        <fullName evidence="2">SAF domain-containing protein</fullName>
    </recommendedName>
</protein>
<dbReference type="KEGG" id="aau:AAur_pTC10012"/>
<keyword evidence="1" id="KW-1133">Transmembrane helix</keyword>
<dbReference type="Proteomes" id="UP000000637">
    <property type="component" value="Plasmid pTC1"/>
</dbReference>
<feature type="transmembrane region" description="Helical" evidence="1">
    <location>
        <begin position="34"/>
        <end position="55"/>
    </location>
</feature>
<dbReference type="AlphaFoldDB" id="A1RCC4"/>
<gene>
    <name evidence="3" type="ordered locus">AAur_pTC10012</name>
</gene>
<geneLocation type="plasmid" evidence="3 4">
    <name>pTC1</name>
</geneLocation>
<keyword evidence="3" id="KW-0614">Plasmid</keyword>
<feature type="domain" description="SAF" evidence="2">
    <location>
        <begin position="62"/>
        <end position="123"/>
    </location>
</feature>
<keyword evidence="4" id="KW-1185">Reference proteome</keyword>
<dbReference type="CDD" id="cd11614">
    <property type="entry name" value="SAF_CpaB_FlgA_like"/>
    <property type="match status" value="1"/>
</dbReference>
<sequence length="229" mass="23112">MSTTTSPQRTNNGQYGLDLRSTLGQVGQKAPRRLGSWAAAILFVVLVVIGLLALFQAQGDRVEVLEVTKPVPAGQVIKAGDVHAIQVAGVPGAIKASDVDTVVGQRAASGLVEGQILTPEAVTGDPLPGDGERLVALQLPPGRVPGGLAAGDVVNVLAVPQEGAAASTNQLQEPQVLAEGARVQSVGSTAEGNKVVTVLVKDAVSDPVAAYSAAGQVTIVQAPLASAEE</sequence>
<name>A1RCC4_PAEAT</name>
<evidence type="ECO:0000259" key="2">
    <source>
        <dbReference type="SMART" id="SM00858"/>
    </source>
</evidence>
<dbReference type="RefSeq" id="WP_011776809.1">
    <property type="nucleotide sequence ID" value="NC_008712.1"/>
</dbReference>
<dbReference type="OrthoDB" id="3827005at2"/>
<proteinExistence type="predicted"/>
<dbReference type="SMART" id="SM00858">
    <property type="entry name" value="SAF"/>
    <property type="match status" value="1"/>
</dbReference>
<organism evidence="3 4">
    <name type="scientific">Paenarthrobacter aurescens (strain TC1)</name>
    <dbReference type="NCBI Taxonomy" id="290340"/>
    <lineage>
        <taxon>Bacteria</taxon>
        <taxon>Bacillati</taxon>
        <taxon>Actinomycetota</taxon>
        <taxon>Actinomycetes</taxon>
        <taxon>Micrococcales</taxon>
        <taxon>Micrococcaceae</taxon>
        <taxon>Paenarthrobacter</taxon>
    </lineage>
</organism>
<keyword evidence="1" id="KW-0812">Transmembrane</keyword>
<dbReference type="HOGENOM" id="CLU_1072970_0_0_11"/>
<accession>A1RCC4</accession>
<keyword evidence="1" id="KW-0472">Membrane</keyword>
<dbReference type="EMBL" id="CP000475">
    <property type="protein sequence ID" value="ABM10357.1"/>
    <property type="molecule type" value="Genomic_DNA"/>
</dbReference>
<reference evidence="3 4" key="1">
    <citation type="journal article" date="2006" name="PLoS Genet.">
        <title>Secrets of soil survival revealed by the genome sequence of Arthrobacter aurescens TC1.</title>
        <authorList>
            <person name="Mongodin E.F."/>
            <person name="Shapir N."/>
            <person name="Daugherty S.C."/>
            <person name="DeBoy R.T."/>
            <person name="Emerson J.B."/>
            <person name="Shvartzbeyn A."/>
            <person name="Radune D."/>
            <person name="Vamathevan J."/>
            <person name="Riggs F."/>
            <person name="Grinberg V."/>
            <person name="Khouri H."/>
            <person name="Wackett L.P."/>
            <person name="Nelson K.E."/>
            <person name="Sadowsky M.J."/>
        </authorList>
    </citation>
    <scope>NUCLEOTIDE SEQUENCE [LARGE SCALE GENOMIC DNA]</scope>
    <source>
        <strain evidence="3 4">TC1</strain>
    </source>
</reference>
<dbReference type="InterPro" id="IPR013974">
    <property type="entry name" value="SAF"/>
</dbReference>
<evidence type="ECO:0000256" key="1">
    <source>
        <dbReference type="SAM" id="Phobius"/>
    </source>
</evidence>